<dbReference type="SUPFAM" id="SSF109854">
    <property type="entry name" value="DinB/YfiT-like putative metalloenzymes"/>
    <property type="match status" value="1"/>
</dbReference>
<gene>
    <name evidence="2" type="ORF">CFK40_15335</name>
</gene>
<proteinExistence type="predicted"/>
<dbReference type="KEGG" id="vne:CFK40_15335"/>
<name>A0A221MF50_9BACI</name>
<sequence length="173" mass="20126">MYTTEDLINDFEKFNLFVNSIEKVEVTLFFEPIAEGKWSIAEIVSHISFWDNYIREEMLPQMKANAAIESIDIETLNNQAASYALSGVSHQHLLRKQLEERTQLVSDLKKKNEEELFAAFSLNGEEVDEYSGYPHSVFSYIAAFIWHDNHHRQQIDSFLKEKGVELKVSEYKA</sequence>
<dbReference type="Pfam" id="PF12867">
    <property type="entry name" value="DinB_2"/>
    <property type="match status" value="1"/>
</dbReference>
<keyword evidence="3" id="KW-1185">Reference proteome</keyword>
<dbReference type="AlphaFoldDB" id="A0A221MF50"/>
<dbReference type="InterPro" id="IPR024775">
    <property type="entry name" value="DinB-like"/>
</dbReference>
<accession>A0A221MF50</accession>
<dbReference type="RefSeq" id="WP_089533291.1">
    <property type="nucleotide sequence ID" value="NZ_CP022437.1"/>
</dbReference>
<evidence type="ECO:0000259" key="1">
    <source>
        <dbReference type="Pfam" id="PF12867"/>
    </source>
</evidence>
<dbReference type="InterPro" id="IPR034660">
    <property type="entry name" value="DinB/YfiT-like"/>
</dbReference>
<feature type="domain" description="DinB-like" evidence="1">
    <location>
        <begin position="31"/>
        <end position="155"/>
    </location>
</feature>
<organism evidence="2 3">
    <name type="scientific">Virgibacillus necropolis</name>
    <dbReference type="NCBI Taxonomy" id="163877"/>
    <lineage>
        <taxon>Bacteria</taxon>
        <taxon>Bacillati</taxon>
        <taxon>Bacillota</taxon>
        <taxon>Bacilli</taxon>
        <taxon>Bacillales</taxon>
        <taxon>Bacillaceae</taxon>
        <taxon>Virgibacillus</taxon>
    </lineage>
</organism>
<reference evidence="2 3" key="1">
    <citation type="journal article" date="2003" name="Int. J. Syst. Evol. Microbiol.">
        <title>Virgibacillus carmonensis sp. nov., Virgibacillus necropolis sp. nov. and Virgibacillus picturae sp. nov., three novel species isolated from deteriorated mural paintings, transfer of the species of the genus salibacillus to Virgibacillus, as Virgibacillus marismortui comb. nov. and Virgibacillus salexigens comb. nov., and emended description of the genus Virgibacillus.</title>
        <authorList>
            <person name="Heyrman J."/>
            <person name="Logan N.A."/>
            <person name="Busse H.J."/>
            <person name="Balcaen A."/>
            <person name="Lebbe L."/>
            <person name="Rodriguez-Diaz M."/>
            <person name="Swings J."/>
            <person name="De Vos P."/>
        </authorList>
    </citation>
    <scope>NUCLEOTIDE SEQUENCE [LARGE SCALE GENOMIC DNA]</scope>
    <source>
        <strain evidence="2 3">LMG 19488</strain>
    </source>
</reference>
<dbReference type="Gene3D" id="1.20.120.450">
    <property type="entry name" value="dinb family like domain"/>
    <property type="match status" value="1"/>
</dbReference>
<protein>
    <recommendedName>
        <fullName evidence="1">DinB-like domain-containing protein</fullName>
    </recommendedName>
</protein>
<dbReference type="Proteomes" id="UP000204391">
    <property type="component" value="Chromosome"/>
</dbReference>
<evidence type="ECO:0000313" key="2">
    <source>
        <dbReference type="EMBL" id="ASN06293.1"/>
    </source>
</evidence>
<dbReference type="OrthoDB" id="2964295at2"/>
<evidence type="ECO:0000313" key="3">
    <source>
        <dbReference type="Proteomes" id="UP000204391"/>
    </source>
</evidence>
<dbReference type="EMBL" id="CP022437">
    <property type="protein sequence ID" value="ASN06293.1"/>
    <property type="molecule type" value="Genomic_DNA"/>
</dbReference>